<evidence type="ECO:0000256" key="1">
    <source>
        <dbReference type="ARBA" id="ARBA00010062"/>
    </source>
</evidence>
<evidence type="ECO:0000313" key="6">
    <source>
        <dbReference type="Proteomes" id="UP000318661"/>
    </source>
</evidence>
<dbReference type="CDD" id="cd06333">
    <property type="entry name" value="PBP1_ABC_RPA1789-like"/>
    <property type="match status" value="1"/>
</dbReference>
<keyword evidence="3" id="KW-0472">Membrane</keyword>
<dbReference type="PANTHER" id="PTHR30483:SF38">
    <property type="entry name" value="BLR7848 PROTEIN"/>
    <property type="match status" value="1"/>
</dbReference>
<organism evidence="5 6">
    <name type="scientific">Candidatus Segetimicrobium genomatis</name>
    <dbReference type="NCBI Taxonomy" id="2569760"/>
    <lineage>
        <taxon>Bacteria</taxon>
        <taxon>Bacillati</taxon>
        <taxon>Candidatus Sysuimicrobiota</taxon>
        <taxon>Candidatus Sysuimicrobiia</taxon>
        <taxon>Candidatus Sysuimicrobiales</taxon>
        <taxon>Candidatus Segetimicrobiaceae</taxon>
        <taxon>Candidatus Segetimicrobium</taxon>
    </lineage>
</organism>
<feature type="transmembrane region" description="Helical" evidence="3">
    <location>
        <begin position="64"/>
        <end position="81"/>
    </location>
</feature>
<evidence type="ECO:0000313" key="5">
    <source>
        <dbReference type="EMBL" id="TMJ10307.1"/>
    </source>
</evidence>
<keyword evidence="3" id="KW-1133">Transmembrane helix</keyword>
<proteinExistence type="inferred from homology"/>
<accession>A0A537LRN1</accession>
<dbReference type="Gene3D" id="3.40.50.2300">
    <property type="match status" value="2"/>
</dbReference>
<dbReference type="AlphaFoldDB" id="A0A537LRN1"/>
<keyword evidence="3" id="KW-0812">Transmembrane</keyword>
<dbReference type="InterPro" id="IPR028081">
    <property type="entry name" value="Leu-bd"/>
</dbReference>
<reference evidence="5 6" key="1">
    <citation type="journal article" date="2019" name="Nat. Microbiol.">
        <title>Mediterranean grassland soil C-N compound turnover is dependent on rainfall and depth, and is mediated by genomically divergent microorganisms.</title>
        <authorList>
            <person name="Diamond S."/>
            <person name="Andeer P.F."/>
            <person name="Li Z."/>
            <person name="Crits-Christoph A."/>
            <person name="Burstein D."/>
            <person name="Anantharaman K."/>
            <person name="Lane K.R."/>
            <person name="Thomas B.C."/>
            <person name="Pan C."/>
            <person name="Northen T.R."/>
            <person name="Banfield J.F."/>
        </authorList>
    </citation>
    <scope>NUCLEOTIDE SEQUENCE [LARGE SCALE GENOMIC DNA]</scope>
    <source>
        <strain evidence="5">NP_2</strain>
    </source>
</reference>
<dbReference type="SUPFAM" id="SSF53822">
    <property type="entry name" value="Periplasmic binding protein-like I"/>
    <property type="match status" value="1"/>
</dbReference>
<evidence type="ECO:0000259" key="4">
    <source>
        <dbReference type="Pfam" id="PF13458"/>
    </source>
</evidence>
<keyword evidence="2" id="KW-0732">Signal</keyword>
<evidence type="ECO:0000256" key="2">
    <source>
        <dbReference type="ARBA" id="ARBA00022729"/>
    </source>
</evidence>
<comment type="similarity">
    <text evidence="1">Belongs to the leucine-binding protein family.</text>
</comment>
<gene>
    <name evidence="5" type="ORF">E6G99_00880</name>
</gene>
<dbReference type="InterPro" id="IPR051010">
    <property type="entry name" value="BCAA_transport"/>
</dbReference>
<dbReference type="Proteomes" id="UP000318661">
    <property type="component" value="Unassembled WGS sequence"/>
</dbReference>
<sequence length="453" mass="49165">MDGRPRWPRIRHCAPPTSAVTSSRQAEGEILPALKKCNVSTLQLSNSSTFQRLLRQGVRVMRRLWLIGALLVFVAAPPSGAQQPVIKVGVVVDVTGGASSLGVPERNTVLLYQDDLGTAQGPNGPVRIEYVVTDGESDPTKAVIAAKRLIEEDRVVAVVCCTTSPASLAVLQTLQTNRVPNISLAAAVTIIEPVDQRRWIFKTPQTDRLMIGVITDHMGRRGIRSVAWLGFDDAFGQGGLVEFEKLAAQKGIEIAAKESFARAATDVSTQVTRAMGRNPQAFLIWAIPPGANVSQRNIRDLGITLPVYQSHGVANKTFLDLGAASVDGTFLPSGKILIAEQLPDTDKQKTALLGYVERYEGRYGKGTRNTFGGHALDAMLILRPAIERTLWQGIRPENTGGFRAVLRDQIEHGTKELVGITGIFNYTPTDHLGLDLRAAVMVEVRNGTWTPAR</sequence>
<dbReference type="PANTHER" id="PTHR30483">
    <property type="entry name" value="LEUCINE-SPECIFIC-BINDING PROTEIN"/>
    <property type="match status" value="1"/>
</dbReference>
<dbReference type="Pfam" id="PF13458">
    <property type="entry name" value="Peripla_BP_6"/>
    <property type="match status" value="1"/>
</dbReference>
<protein>
    <submittedName>
        <fullName evidence="5">ABC transporter substrate-binding protein</fullName>
    </submittedName>
</protein>
<dbReference type="EMBL" id="VBAJ01000015">
    <property type="protein sequence ID" value="TMJ10307.1"/>
    <property type="molecule type" value="Genomic_DNA"/>
</dbReference>
<name>A0A537LRN1_9BACT</name>
<evidence type="ECO:0000256" key="3">
    <source>
        <dbReference type="SAM" id="Phobius"/>
    </source>
</evidence>
<feature type="domain" description="Leucine-binding protein" evidence="4">
    <location>
        <begin position="86"/>
        <end position="393"/>
    </location>
</feature>
<comment type="caution">
    <text evidence="5">The sequence shown here is derived from an EMBL/GenBank/DDBJ whole genome shotgun (WGS) entry which is preliminary data.</text>
</comment>
<dbReference type="InterPro" id="IPR028082">
    <property type="entry name" value="Peripla_BP_I"/>
</dbReference>